<evidence type="ECO:0000313" key="2">
    <source>
        <dbReference type="EMBL" id="GAA3016735.1"/>
    </source>
</evidence>
<proteinExistence type="predicted"/>
<name>A0ABP6KQU5_9ENTE</name>
<accession>A0ABP6KQU5</accession>
<keyword evidence="1" id="KW-0812">Transmembrane</keyword>
<dbReference type="Proteomes" id="UP001501577">
    <property type="component" value="Unassembled WGS sequence"/>
</dbReference>
<keyword evidence="1" id="KW-1133">Transmembrane helix</keyword>
<reference evidence="3" key="1">
    <citation type="journal article" date="2019" name="Int. J. Syst. Evol. Microbiol.">
        <title>The Global Catalogue of Microorganisms (GCM) 10K type strain sequencing project: providing services to taxonomists for standard genome sequencing and annotation.</title>
        <authorList>
            <consortium name="The Broad Institute Genomics Platform"/>
            <consortium name="The Broad Institute Genome Sequencing Center for Infectious Disease"/>
            <person name="Wu L."/>
            <person name="Ma J."/>
        </authorList>
    </citation>
    <scope>NUCLEOTIDE SEQUENCE [LARGE SCALE GENOMIC DNA]</scope>
    <source>
        <strain evidence="3">JCM 8736</strain>
    </source>
</reference>
<sequence length="59" mass="6675">MVLVIVPTVYYLINERSFKALSYQKNSEFSGYLILFVLLSVVFVILMTVIISAFAPSLL</sequence>
<organism evidence="2 3">
    <name type="scientific">Tetragenococcus solitarius</name>
    <dbReference type="NCBI Taxonomy" id="71453"/>
    <lineage>
        <taxon>Bacteria</taxon>
        <taxon>Bacillati</taxon>
        <taxon>Bacillota</taxon>
        <taxon>Bacilli</taxon>
        <taxon>Lactobacillales</taxon>
        <taxon>Enterococcaceae</taxon>
        <taxon>Tetragenococcus</taxon>
    </lineage>
</organism>
<comment type="caution">
    <text evidence="2">The sequence shown here is derived from an EMBL/GenBank/DDBJ whole genome shotgun (WGS) entry which is preliminary data.</text>
</comment>
<dbReference type="EMBL" id="BAAAXQ010000033">
    <property type="protein sequence ID" value="GAA3016735.1"/>
    <property type="molecule type" value="Genomic_DNA"/>
</dbReference>
<evidence type="ECO:0000256" key="1">
    <source>
        <dbReference type="SAM" id="Phobius"/>
    </source>
</evidence>
<gene>
    <name evidence="2" type="ORF">GCM10019998_11170</name>
</gene>
<keyword evidence="3" id="KW-1185">Reference proteome</keyword>
<evidence type="ECO:0000313" key="3">
    <source>
        <dbReference type="Proteomes" id="UP001501577"/>
    </source>
</evidence>
<protein>
    <submittedName>
        <fullName evidence="2">Uncharacterized protein</fullName>
    </submittedName>
</protein>
<feature type="transmembrane region" description="Helical" evidence="1">
    <location>
        <begin position="32"/>
        <end position="55"/>
    </location>
</feature>
<keyword evidence="1" id="KW-0472">Membrane</keyword>